<evidence type="ECO:0000313" key="3">
    <source>
        <dbReference type="Proteomes" id="UP000800036"/>
    </source>
</evidence>
<feature type="compositionally biased region" description="Polar residues" evidence="1">
    <location>
        <begin position="206"/>
        <end position="225"/>
    </location>
</feature>
<proteinExistence type="predicted"/>
<keyword evidence="3" id="KW-1185">Reference proteome</keyword>
<feature type="region of interest" description="Disordered" evidence="1">
    <location>
        <begin position="1"/>
        <end position="80"/>
    </location>
</feature>
<accession>A0A6A5UW57</accession>
<sequence length="271" mass="31006">MQLMYTPRGGQGYALDRESLSRGNHGKSKTSKAKAKSSRQTREYTASKDYVEYPNLRFDVSSGDDEDEDDADPTSYEEVAKETCNYVLEWNAERQDIRTGSQAHRNIQEKTGSKARCDTKKTPREEDGRREQRYQERPNRTSSRTKDESGAKPRQERRDRYGSQQNERPKDSSSRRQHTRGESKTQASPANYNQGSVKHQKDNPGRRSSGSGYDQVSAGTLTMSGWPTHRTRNRGISIPLRCRLREPIHVQDFISPDLGFKPLICRSRSLV</sequence>
<feature type="region of interest" description="Disordered" evidence="1">
    <location>
        <begin position="95"/>
        <end position="228"/>
    </location>
</feature>
<dbReference type="Proteomes" id="UP000800036">
    <property type="component" value="Unassembled WGS sequence"/>
</dbReference>
<protein>
    <submittedName>
        <fullName evidence="2">Uncharacterized protein</fullName>
    </submittedName>
</protein>
<name>A0A6A5UW57_9PLEO</name>
<dbReference type="EMBL" id="ML976714">
    <property type="protein sequence ID" value="KAF1969025.1"/>
    <property type="molecule type" value="Genomic_DNA"/>
</dbReference>
<organism evidence="2 3">
    <name type="scientific">Bimuria novae-zelandiae CBS 107.79</name>
    <dbReference type="NCBI Taxonomy" id="1447943"/>
    <lineage>
        <taxon>Eukaryota</taxon>
        <taxon>Fungi</taxon>
        <taxon>Dikarya</taxon>
        <taxon>Ascomycota</taxon>
        <taxon>Pezizomycotina</taxon>
        <taxon>Dothideomycetes</taxon>
        <taxon>Pleosporomycetidae</taxon>
        <taxon>Pleosporales</taxon>
        <taxon>Massarineae</taxon>
        <taxon>Didymosphaeriaceae</taxon>
        <taxon>Bimuria</taxon>
    </lineage>
</organism>
<feature type="compositionally biased region" description="Basic and acidic residues" evidence="1">
    <location>
        <begin position="106"/>
        <end position="183"/>
    </location>
</feature>
<feature type="compositionally biased region" description="Polar residues" evidence="1">
    <location>
        <begin position="184"/>
        <end position="197"/>
    </location>
</feature>
<evidence type="ECO:0000313" key="2">
    <source>
        <dbReference type="EMBL" id="KAF1969025.1"/>
    </source>
</evidence>
<feature type="compositionally biased region" description="Acidic residues" evidence="1">
    <location>
        <begin position="62"/>
        <end position="72"/>
    </location>
</feature>
<reference evidence="2" key="1">
    <citation type="journal article" date="2020" name="Stud. Mycol.">
        <title>101 Dothideomycetes genomes: a test case for predicting lifestyles and emergence of pathogens.</title>
        <authorList>
            <person name="Haridas S."/>
            <person name="Albert R."/>
            <person name="Binder M."/>
            <person name="Bloem J."/>
            <person name="Labutti K."/>
            <person name="Salamov A."/>
            <person name="Andreopoulos B."/>
            <person name="Baker S."/>
            <person name="Barry K."/>
            <person name="Bills G."/>
            <person name="Bluhm B."/>
            <person name="Cannon C."/>
            <person name="Castanera R."/>
            <person name="Culley D."/>
            <person name="Daum C."/>
            <person name="Ezra D."/>
            <person name="Gonzalez J."/>
            <person name="Henrissat B."/>
            <person name="Kuo A."/>
            <person name="Liang C."/>
            <person name="Lipzen A."/>
            <person name="Lutzoni F."/>
            <person name="Magnuson J."/>
            <person name="Mondo S."/>
            <person name="Nolan M."/>
            <person name="Ohm R."/>
            <person name="Pangilinan J."/>
            <person name="Park H.-J."/>
            <person name="Ramirez L."/>
            <person name="Alfaro M."/>
            <person name="Sun H."/>
            <person name="Tritt A."/>
            <person name="Yoshinaga Y."/>
            <person name="Zwiers L.-H."/>
            <person name="Turgeon B."/>
            <person name="Goodwin S."/>
            <person name="Spatafora J."/>
            <person name="Crous P."/>
            <person name="Grigoriev I."/>
        </authorList>
    </citation>
    <scope>NUCLEOTIDE SEQUENCE</scope>
    <source>
        <strain evidence="2">CBS 107.79</strain>
    </source>
</reference>
<feature type="compositionally biased region" description="Basic residues" evidence="1">
    <location>
        <begin position="24"/>
        <end position="39"/>
    </location>
</feature>
<evidence type="ECO:0000256" key="1">
    <source>
        <dbReference type="SAM" id="MobiDB-lite"/>
    </source>
</evidence>
<gene>
    <name evidence="2" type="ORF">BU23DRAFT_571929</name>
</gene>
<dbReference type="AlphaFoldDB" id="A0A6A5UW57"/>
<feature type="compositionally biased region" description="Basic and acidic residues" evidence="1">
    <location>
        <begin position="40"/>
        <end position="51"/>
    </location>
</feature>